<name>B6G7P3_9ACTN</name>
<reference evidence="1 2" key="2">
    <citation type="submission" date="2008-10" db="EMBL/GenBank/DDBJ databases">
        <authorList>
            <person name="Fulton L."/>
            <person name="Clifton S."/>
            <person name="Fulton B."/>
            <person name="Xu J."/>
            <person name="Minx P."/>
            <person name="Pepin K.H."/>
            <person name="Johnson M."/>
            <person name="Thiruvilangam P."/>
            <person name="Bhonagiri V."/>
            <person name="Nash W.E."/>
            <person name="Mardis E.R."/>
            <person name="Wilson R.K."/>
        </authorList>
    </citation>
    <scope>NUCLEOTIDE SEQUENCE [LARGE SCALE GENOMIC DNA]</scope>
    <source>
        <strain evidence="1 2">DSM 13279</strain>
    </source>
</reference>
<dbReference type="EMBL" id="ABXJ01000007">
    <property type="protein sequence ID" value="EEA91698.1"/>
    <property type="molecule type" value="Genomic_DNA"/>
</dbReference>
<evidence type="ECO:0000313" key="1">
    <source>
        <dbReference type="EMBL" id="EEA91698.1"/>
    </source>
</evidence>
<proteinExistence type="predicted"/>
<evidence type="ECO:0000313" key="2">
    <source>
        <dbReference type="Proteomes" id="UP000003560"/>
    </source>
</evidence>
<dbReference type="HOGENOM" id="CLU_2521845_0_0_11"/>
<protein>
    <submittedName>
        <fullName evidence="1">Uncharacterized protein</fullName>
    </submittedName>
</protein>
<dbReference type="AlphaFoldDB" id="B6G7P3"/>
<comment type="caution">
    <text evidence="1">The sequence shown here is derived from an EMBL/GenBank/DDBJ whole genome shotgun (WGS) entry which is preliminary data.</text>
</comment>
<keyword evidence="2" id="KW-1185">Reference proteome</keyword>
<sequence length="84" mass="9310">MFCKVYSTHWKIRYIIARFAAGHPKEGPRRLGSVDLCAAPRPLSILSAFQDRCRPCRRSMPAIGLAGVPCPLSTLSAFPASYWS</sequence>
<gene>
    <name evidence="1" type="ORF">COLSTE_00083</name>
</gene>
<organism evidence="1 2">
    <name type="scientific">Collinsella stercoris DSM 13279</name>
    <dbReference type="NCBI Taxonomy" id="445975"/>
    <lineage>
        <taxon>Bacteria</taxon>
        <taxon>Bacillati</taxon>
        <taxon>Actinomycetota</taxon>
        <taxon>Coriobacteriia</taxon>
        <taxon>Coriobacteriales</taxon>
        <taxon>Coriobacteriaceae</taxon>
        <taxon>Collinsella</taxon>
    </lineage>
</organism>
<dbReference type="Proteomes" id="UP000003560">
    <property type="component" value="Unassembled WGS sequence"/>
</dbReference>
<reference evidence="1 2" key="1">
    <citation type="submission" date="2008-10" db="EMBL/GenBank/DDBJ databases">
        <title>Draft genome sequence of Collinsella stercoris (DSM 13279).</title>
        <authorList>
            <person name="Sudarsanam P."/>
            <person name="Ley R."/>
            <person name="Guruge J."/>
            <person name="Turnbaugh P.J."/>
            <person name="Mahowald M."/>
            <person name="Liep D."/>
            <person name="Gordon J."/>
        </authorList>
    </citation>
    <scope>NUCLEOTIDE SEQUENCE [LARGE SCALE GENOMIC DNA]</scope>
    <source>
        <strain evidence="1 2">DSM 13279</strain>
    </source>
</reference>
<accession>B6G7P3</accession>